<dbReference type="InterPro" id="IPR029052">
    <property type="entry name" value="Metallo-depent_PP-like"/>
</dbReference>
<feature type="compositionally biased region" description="Basic and acidic residues" evidence="6">
    <location>
        <begin position="24"/>
        <end position="33"/>
    </location>
</feature>
<dbReference type="PRINTS" id="PR00114">
    <property type="entry name" value="STPHPHTASE"/>
</dbReference>
<comment type="similarity">
    <text evidence="2 5">Belongs to the PPP phosphatase family.</text>
</comment>
<comment type="catalytic activity">
    <reaction evidence="5">
        <text>O-phospho-L-threonyl-[protein] + H2O = L-threonyl-[protein] + phosphate</text>
        <dbReference type="Rhea" id="RHEA:47004"/>
        <dbReference type="Rhea" id="RHEA-COMP:11060"/>
        <dbReference type="Rhea" id="RHEA-COMP:11605"/>
        <dbReference type="ChEBI" id="CHEBI:15377"/>
        <dbReference type="ChEBI" id="CHEBI:30013"/>
        <dbReference type="ChEBI" id="CHEBI:43474"/>
        <dbReference type="ChEBI" id="CHEBI:61977"/>
        <dbReference type="EC" id="3.1.3.16"/>
    </reaction>
</comment>
<dbReference type="InterPro" id="IPR013083">
    <property type="entry name" value="Znf_RING/FYVE/PHD"/>
</dbReference>
<comment type="cofactor">
    <cofactor evidence="1">
        <name>Mn(2+)</name>
        <dbReference type="ChEBI" id="CHEBI:29035"/>
    </cofactor>
</comment>
<evidence type="ECO:0000256" key="6">
    <source>
        <dbReference type="SAM" id="MobiDB-lite"/>
    </source>
</evidence>
<dbReference type="PROSITE" id="PS50222">
    <property type="entry name" value="EF_HAND_2"/>
    <property type="match status" value="1"/>
</dbReference>
<dbReference type="Gene3D" id="3.30.40.10">
    <property type="entry name" value="Zinc/RING finger domain, C3HC4 (zinc finger)"/>
    <property type="match status" value="1"/>
</dbReference>
<dbReference type="PANTHER" id="PTHR45668">
    <property type="entry name" value="SERINE/THREONINE-PROTEIN PHOSPHATASE 5-RELATED"/>
    <property type="match status" value="1"/>
</dbReference>
<name>A0AAW0EY85_9TRYP</name>
<evidence type="ECO:0000313" key="8">
    <source>
        <dbReference type="EMBL" id="KAK7198958.1"/>
    </source>
</evidence>
<protein>
    <recommendedName>
        <fullName evidence="5">Serine/threonine-protein phosphatase</fullName>
        <ecNumber evidence="5">3.1.3.16</ecNumber>
    </recommendedName>
</protein>
<dbReference type="InterPro" id="IPR051134">
    <property type="entry name" value="PPP_phosphatase"/>
</dbReference>
<dbReference type="EC" id="3.1.3.16" evidence="5"/>
<dbReference type="GO" id="GO:0004722">
    <property type="term" value="F:protein serine/threonine phosphatase activity"/>
    <property type="evidence" value="ECO:0007669"/>
    <property type="project" value="UniProtKB-EC"/>
</dbReference>
<dbReference type="InterPro" id="IPR006186">
    <property type="entry name" value="Ser/Thr-sp_prot-phosphatase"/>
</dbReference>
<dbReference type="InterPro" id="IPR004843">
    <property type="entry name" value="Calcineurin-like_PHP"/>
</dbReference>
<dbReference type="InterPro" id="IPR002048">
    <property type="entry name" value="EF_hand_dom"/>
</dbReference>
<dbReference type="AlphaFoldDB" id="A0AAW0EY85"/>
<proteinExistence type="inferred from homology"/>
<dbReference type="SUPFAM" id="SSF47473">
    <property type="entry name" value="EF-hand"/>
    <property type="match status" value="1"/>
</dbReference>
<dbReference type="InterPro" id="IPR011992">
    <property type="entry name" value="EF-hand-dom_pair"/>
</dbReference>
<dbReference type="FunFam" id="3.60.21.10:FF:000127">
    <property type="entry name" value="Serine/threonine-protein phosphatase"/>
    <property type="match status" value="1"/>
</dbReference>
<sequence length="983" mass="110804">MGCDSSKESVASTAAATSGKSGRSRGDRGKSDGQRTPSTSSVAGGAGKSNGGGGGGSHHNGVGGGGGGGGGRQSSTAAGGGGGAADQSRWPTCHFCQRKIPDKEYNAHTVMCDEREVTCWNSWCRQIVRQGDLQRHLEECGKRQKAICPKCGAEILAIEMQAHRESCQPKPCPQCGELCITRIHKWCPKTILSKVKFIHGPFATEVLRQRYLPAGKEADPAARLQYTVARMQLLWRWIKCKGMIEETIFRSVYKEMDLKKEGFAIFKAHDKVNEQHVMAPKRSRSVIQAPVVAPATSSHYFPVNVSVPITLDHVERMINDMRNHVLLPYPAAWRVFTDAMNHLNTMPNVVRVSPTVGARVSNGRVHQGCKVVVVGDLHGQIADLLHILKESGMPGENNYYIFNGDFVDRGACGVEIILVLFSLMLACPKYVTLNRGNHECDYMNDEYGFDVEVSTKYDRNVFRLIQRCFCALPLATIIGGRIFVVHGGLPRRRGVSINDISRIQRFRQIPMPNYSQPEEDEIFQDMLWSDPVEDIKGWRESQRGAGVEFGVDVTTEFLQNNKLELVVRSHEECLSGYEEHHNHKLLTIFSASNYDGPNSNYGAICTFIGDHPDPSYHTYQMFEDEYEESQVVSLADSFALASPSGGRLNSFAATIGSAGAGASLNNFVSRVLLHRRTKDDILRELRDRIYQRRHRLLAYFSKLDRTNKGSLWMIEWVESMRNVLNLDLPWYFLRGYLVGVDDRSRIWYAPFLSHFHNILHDLWGEEWRQSVCARVLQQQRMNHRSQLVTTAFNKEVVNYNEFCSVMRVIDYTTSDCQLFQLFEMFDDKGSGHISGPEFVKKVQQIANGKPDPLRWDLDAMEQLQNIVIQGRIQLPSLFRVTSKDKTLTRERFMAGMAQLGRGMRKQLTQPQKDAIFDFMKQRVPEGTEVTFDVFLLCVYVFDRRTVPGMRSAYSLSDMHELGLAPIFFRNTSFSSPSTAHNNT</sequence>
<dbReference type="GO" id="GO:0005509">
    <property type="term" value="F:calcium ion binding"/>
    <property type="evidence" value="ECO:0007669"/>
    <property type="project" value="InterPro"/>
</dbReference>
<dbReference type="EMBL" id="JAECZO010000193">
    <property type="protein sequence ID" value="KAK7198958.1"/>
    <property type="molecule type" value="Genomic_DNA"/>
</dbReference>
<dbReference type="Gene3D" id="1.10.238.10">
    <property type="entry name" value="EF-hand"/>
    <property type="match status" value="1"/>
</dbReference>
<evidence type="ECO:0000256" key="4">
    <source>
        <dbReference type="ARBA" id="ARBA00023211"/>
    </source>
</evidence>
<evidence type="ECO:0000256" key="1">
    <source>
        <dbReference type="ARBA" id="ARBA00001936"/>
    </source>
</evidence>
<keyword evidence="5" id="KW-0378">Hydrolase</keyword>
<reference evidence="8 9" key="1">
    <citation type="journal article" date="2021" name="MBio">
        <title>A New Model Trypanosomatid, Novymonas esmeraldas: Genomic Perception of Its 'Candidatus Pandoraea novymonadis' Endosymbiont.</title>
        <authorList>
            <person name="Zakharova A."/>
            <person name="Saura A."/>
            <person name="Butenko A."/>
            <person name="Podesvova L."/>
            <person name="Warmusova S."/>
            <person name="Kostygov A.Y."/>
            <person name="Nenarokova A."/>
            <person name="Lukes J."/>
            <person name="Opperdoes F.R."/>
            <person name="Yurchenko V."/>
        </authorList>
    </citation>
    <scope>NUCLEOTIDE SEQUENCE [LARGE SCALE GENOMIC DNA]</scope>
    <source>
        <strain evidence="8 9">E262AT.01</strain>
    </source>
</reference>
<evidence type="ECO:0000256" key="2">
    <source>
        <dbReference type="ARBA" id="ARBA00008294"/>
    </source>
</evidence>
<feature type="compositionally biased region" description="Gly residues" evidence="6">
    <location>
        <begin position="44"/>
        <end position="84"/>
    </location>
</feature>
<accession>A0AAW0EY85</accession>
<dbReference type="Gene3D" id="3.60.21.10">
    <property type="match status" value="1"/>
</dbReference>
<dbReference type="SUPFAM" id="SSF56300">
    <property type="entry name" value="Metallo-dependent phosphatases"/>
    <property type="match status" value="1"/>
</dbReference>
<evidence type="ECO:0000313" key="9">
    <source>
        <dbReference type="Proteomes" id="UP001430356"/>
    </source>
</evidence>
<evidence type="ECO:0000259" key="7">
    <source>
        <dbReference type="PROSITE" id="PS50222"/>
    </source>
</evidence>
<feature type="region of interest" description="Disordered" evidence="6">
    <location>
        <begin position="1"/>
        <end position="88"/>
    </location>
</feature>
<dbReference type="PANTHER" id="PTHR45668:SF13">
    <property type="entry name" value="SERINE_THREONINE-PROTEIN PHOSPHATASE"/>
    <property type="match status" value="1"/>
</dbReference>
<dbReference type="PROSITE" id="PS00125">
    <property type="entry name" value="SER_THR_PHOSPHATASE"/>
    <property type="match status" value="1"/>
</dbReference>
<keyword evidence="4" id="KW-0464">Manganese</keyword>
<keyword evidence="3" id="KW-0479">Metal-binding</keyword>
<keyword evidence="9" id="KW-1185">Reference proteome</keyword>
<dbReference type="SMART" id="SM00156">
    <property type="entry name" value="PP2Ac"/>
    <property type="match status" value="1"/>
</dbReference>
<feature type="domain" description="EF-hand" evidence="7">
    <location>
        <begin position="817"/>
        <end position="848"/>
    </location>
</feature>
<organism evidence="8 9">
    <name type="scientific">Novymonas esmeraldas</name>
    <dbReference type="NCBI Taxonomy" id="1808958"/>
    <lineage>
        <taxon>Eukaryota</taxon>
        <taxon>Discoba</taxon>
        <taxon>Euglenozoa</taxon>
        <taxon>Kinetoplastea</taxon>
        <taxon>Metakinetoplastina</taxon>
        <taxon>Trypanosomatida</taxon>
        <taxon>Trypanosomatidae</taxon>
        <taxon>Novymonas</taxon>
    </lineage>
</organism>
<feature type="compositionally biased region" description="Low complexity" evidence="6">
    <location>
        <begin position="8"/>
        <end position="21"/>
    </location>
</feature>
<evidence type="ECO:0000256" key="3">
    <source>
        <dbReference type="ARBA" id="ARBA00022723"/>
    </source>
</evidence>
<dbReference type="Proteomes" id="UP001430356">
    <property type="component" value="Unassembled WGS sequence"/>
</dbReference>
<comment type="caution">
    <text evidence="8">The sequence shown here is derived from an EMBL/GenBank/DDBJ whole genome shotgun (WGS) entry which is preliminary data.</text>
</comment>
<dbReference type="Pfam" id="PF00149">
    <property type="entry name" value="Metallophos"/>
    <property type="match status" value="1"/>
</dbReference>
<gene>
    <name evidence="8" type="ORF">NESM_000863200</name>
</gene>
<evidence type="ECO:0000256" key="5">
    <source>
        <dbReference type="RuleBase" id="RU004273"/>
    </source>
</evidence>